<evidence type="ECO:0000256" key="7">
    <source>
        <dbReference type="ARBA" id="ARBA00022989"/>
    </source>
</evidence>
<dbReference type="Proteomes" id="UP001343724">
    <property type="component" value="Unassembled WGS sequence"/>
</dbReference>
<evidence type="ECO:0000313" key="13">
    <source>
        <dbReference type="Proteomes" id="UP001343724"/>
    </source>
</evidence>
<dbReference type="InterPro" id="IPR035906">
    <property type="entry name" value="MetI-like_sf"/>
</dbReference>
<keyword evidence="6" id="KW-0029">Amino-acid transport</keyword>
<evidence type="ECO:0000256" key="8">
    <source>
        <dbReference type="ARBA" id="ARBA00023136"/>
    </source>
</evidence>
<feature type="region of interest" description="Disordered" evidence="10">
    <location>
        <begin position="370"/>
        <end position="412"/>
    </location>
</feature>
<dbReference type="NCBIfam" id="TIGR01726">
    <property type="entry name" value="HEQRo_perm_3TM"/>
    <property type="match status" value="1"/>
</dbReference>
<evidence type="ECO:0000256" key="1">
    <source>
        <dbReference type="ARBA" id="ARBA00004651"/>
    </source>
</evidence>
<protein>
    <submittedName>
        <fullName evidence="12">Amino acid ABC transporter permease</fullName>
    </submittedName>
</protein>
<comment type="subcellular location">
    <subcellularLocation>
        <location evidence="1 9">Cell membrane</location>
        <topology evidence="1 9">Multi-pass membrane protein</topology>
    </subcellularLocation>
</comment>
<feature type="compositionally biased region" description="Basic residues" evidence="10">
    <location>
        <begin position="370"/>
        <end position="382"/>
    </location>
</feature>
<comment type="similarity">
    <text evidence="2">Belongs to the binding-protein-dependent transport system permease family. HisMQ subfamily.</text>
</comment>
<keyword evidence="13" id="KW-1185">Reference proteome</keyword>
<feature type="transmembrane region" description="Helical" evidence="9">
    <location>
        <begin position="20"/>
        <end position="51"/>
    </location>
</feature>
<dbReference type="InterPro" id="IPR010065">
    <property type="entry name" value="AA_ABC_transptr_permease_3TM"/>
</dbReference>
<feature type="domain" description="ABC transmembrane type-1" evidence="11">
    <location>
        <begin position="24"/>
        <end position="212"/>
    </location>
</feature>
<dbReference type="EMBL" id="JAYMFH010000015">
    <property type="protein sequence ID" value="MEC4295616.1"/>
    <property type="molecule type" value="Genomic_DNA"/>
</dbReference>
<gene>
    <name evidence="12" type="ORF">VJ920_09865</name>
</gene>
<feature type="compositionally biased region" description="Basic residues" evidence="10">
    <location>
        <begin position="393"/>
        <end position="405"/>
    </location>
</feature>
<dbReference type="PANTHER" id="PTHR30614">
    <property type="entry name" value="MEMBRANE COMPONENT OF AMINO ACID ABC TRANSPORTER"/>
    <property type="match status" value="1"/>
</dbReference>
<feature type="compositionally biased region" description="Basic and acidic residues" evidence="10">
    <location>
        <begin position="383"/>
        <end position="392"/>
    </location>
</feature>
<reference evidence="12 13" key="1">
    <citation type="submission" date="2024-01" db="EMBL/GenBank/DDBJ databases">
        <title>novel species in genus Adlercreutzia.</title>
        <authorList>
            <person name="Liu X."/>
        </authorList>
    </citation>
    <scope>NUCLEOTIDE SEQUENCE [LARGE SCALE GENOMIC DNA]</scope>
    <source>
        <strain evidence="12 13">R22</strain>
    </source>
</reference>
<keyword evidence="3 9" id="KW-0813">Transport</keyword>
<evidence type="ECO:0000256" key="3">
    <source>
        <dbReference type="ARBA" id="ARBA00022448"/>
    </source>
</evidence>
<keyword evidence="4" id="KW-1003">Cell membrane</keyword>
<dbReference type="PROSITE" id="PS50928">
    <property type="entry name" value="ABC_TM1"/>
    <property type="match status" value="1"/>
</dbReference>
<dbReference type="CDD" id="cd06261">
    <property type="entry name" value="TM_PBP2"/>
    <property type="match status" value="1"/>
</dbReference>
<sequence>MGEIFAPYKWEALFQRWPDILQAFGMTVAISALALVIALALGFVFGVFSVSKFKVLRGITRVYVEVVQNIPLLLQVFVLYAVFPLLGLTIASFWIGVIAIGVYHGGYMSEVVRSGIGSVHRGQFEAAKSQGFSSVQTMMLIILPQAMRIILPPLAVQAANLVKNTSVLALIAGGELMYFSNSFAGDTSYYGPAYVAAAVLYFAICFPLSRAAVALEHRMGSHRHVTTGDATELLAADAMEVTPGSHDITGHASAVALAGGVTTMSRGTTSLVPARHVPSPRYPLHGWEVRMAVTDDGLRLVEARELDGKMRAEAHPVDAEAFVSPTYTGNQAAEIADDIGLELAQEEDASVARSRRRAWLRLGDRTERRHFGRARRKAKRARRWLDKQERTAKNARKRKARGRNRKGGERHE</sequence>
<dbReference type="Gene3D" id="1.10.3720.10">
    <property type="entry name" value="MetI-like"/>
    <property type="match status" value="1"/>
</dbReference>
<evidence type="ECO:0000256" key="5">
    <source>
        <dbReference type="ARBA" id="ARBA00022692"/>
    </source>
</evidence>
<dbReference type="SUPFAM" id="SSF161098">
    <property type="entry name" value="MetI-like"/>
    <property type="match status" value="1"/>
</dbReference>
<feature type="transmembrane region" description="Helical" evidence="9">
    <location>
        <begin position="72"/>
        <end position="103"/>
    </location>
</feature>
<evidence type="ECO:0000259" key="11">
    <source>
        <dbReference type="PROSITE" id="PS50928"/>
    </source>
</evidence>
<dbReference type="Pfam" id="PF00528">
    <property type="entry name" value="BPD_transp_1"/>
    <property type="match status" value="1"/>
</dbReference>
<evidence type="ECO:0000256" key="2">
    <source>
        <dbReference type="ARBA" id="ARBA00010072"/>
    </source>
</evidence>
<proteinExistence type="inferred from homology"/>
<keyword evidence="5 9" id="KW-0812">Transmembrane</keyword>
<organism evidence="12 13">
    <name type="scientific">Adlercreutzia shanghongiae</name>
    <dbReference type="NCBI Taxonomy" id="3111773"/>
    <lineage>
        <taxon>Bacteria</taxon>
        <taxon>Bacillati</taxon>
        <taxon>Actinomycetota</taxon>
        <taxon>Coriobacteriia</taxon>
        <taxon>Eggerthellales</taxon>
        <taxon>Eggerthellaceae</taxon>
        <taxon>Adlercreutzia</taxon>
    </lineage>
</organism>
<evidence type="ECO:0000256" key="10">
    <source>
        <dbReference type="SAM" id="MobiDB-lite"/>
    </source>
</evidence>
<name>A0ABU6J0H4_9ACTN</name>
<dbReference type="InterPro" id="IPR043429">
    <property type="entry name" value="ArtM/GltK/GlnP/TcyL/YhdX-like"/>
</dbReference>
<dbReference type="InterPro" id="IPR000515">
    <property type="entry name" value="MetI-like"/>
</dbReference>
<dbReference type="RefSeq" id="WP_326455024.1">
    <property type="nucleotide sequence ID" value="NZ_JAYMFH010000015.1"/>
</dbReference>
<comment type="caution">
    <text evidence="12">The sequence shown here is derived from an EMBL/GenBank/DDBJ whole genome shotgun (WGS) entry which is preliminary data.</text>
</comment>
<keyword evidence="7 9" id="KW-1133">Transmembrane helix</keyword>
<feature type="transmembrane region" description="Helical" evidence="9">
    <location>
        <begin position="193"/>
        <end position="213"/>
    </location>
</feature>
<evidence type="ECO:0000256" key="4">
    <source>
        <dbReference type="ARBA" id="ARBA00022475"/>
    </source>
</evidence>
<evidence type="ECO:0000313" key="12">
    <source>
        <dbReference type="EMBL" id="MEC4295616.1"/>
    </source>
</evidence>
<keyword evidence="8 9" id="KW-0472">Membrane</keyword>
<dbReference type="PANTHER" id="PTHR30614:SF20">
    <property type="entry name" value="GLUTAMINE TRANSPORT SYSTEM PERMEASE PROTEIN GLNP"/>
    <property type="match status" value="1"/>
</dbReference>
<accession>A0ABU6J0H4</accession>
<evidence type="ECO:0000256" key="6">
    <source>
        <dbReference type="ARBA" id="ARBA00022970"/>
    </source>
</evidence>
<evidence type="ECO:0000256" key="9">
    <source>
        <dbReference type="RuleBase" id="RU363032"/>
    </source>
</evidence>